<reference evidence="2" key="1">
    <citation type="journal article" date="2015" name="Nat. Genet.">
        <title>The genome and transcriptome of the zoonotic hookworm Ancylostoma ceylanicum identify infection-specific gene families.</title>
        <authorList>
            <person name="Schwarz E.M."/>
            <person name="Hu Y."/>
            <person name="Antoshechkin I."/>
            <person name="Miller M.M."/>
            <person name="Sternberg P.W."/>
            <person name="Aroian R.V."/>
        </authorList>
    </citation>
    <scope>NUCLEOTIDE SEQUENCE</scope>
    <source>
        <strain evidence="2">HY135</strain>
    </source>
</reference>
<accession>A0A016T5Y4</accession>
<keyword evidence="2" id="KW-1185">Reference proteome</keyword>
<dbReference type="STRING" id="53326.A0A016T5Y4"/>
<name>A0A016T5Y4_9BILA</name>
<proteinExistence type="predicted"/>
<dbReference type="AlphaFoldDB" id="A0A016T5Y4"/>
<sequence length="143" mass="15886">MVNTQNNEDDESSHCDAQTTVQQAQPNCCNIFSAFFQLCGLCCYVGCPPFPENIARKLAFHPPKKGVSYSVHCVEQPDKEIHGADEGNCFRPGKAPFTSGTLIEHHRYAHSLAPARADDMRRYSDTADKGIVIRPIRNSTESE</sequence>
<dbReference type="Proteomes" id="UP000024635">
    <property type="component" value="Unassembled WGS sequence"/>
</dbReference>
<protein>
    <submittedName>
        <fullName evidence="1">Uncharacterized protein</fullName>
    </submittedName>
</protein>
<dbReference type="OrthoDB" id="446723at2759"/>
<comment type="caution">
    <text evidence="1">The sequence shown here is derived from an EMBL/GenBank/DDBJ whole genome shotgun (WGS) entry which is preliminary data.</text>
</comment>
<evidence type="ECO:0000313" key="1">
    <source>
        <dbReference type="EMBL" id="EYB98072.1"/>
    </source>
</evidence>
<organism evidence="1 2">
    <name type="scientific">Ancylostoma ceylanicum</name>
    <dbReference type="NCBI Taxonomy" id="53326"/>
    <lineage>
        <taxon>Eukaryota</taxon>
        <taxon>Metazoa</taxon>
        <taxon>Ecdysozoa</taxon>
        <taxon>Nematoda</taxon>
        <taxon>Chromadorea</taxon>
        <taxon>Rhabditida</taxon>
        <taxon>Rhabditina</taxon>
        <taxon>Rhabditomorpha</taxon>
        <taxon>Strongyloidea</taxon>
        <taxon>Ancylostomatidae</taxon>
        <taxon>Ancylostomatinae</taxon>
        <taxon>Ancylostoma</taxon>
    </lineage>
</organism>
<dbReference type="EMBL" id="JARK01001470">
    <property type="protein sequence ID" value="EYB98072.1"/>
    <property type="molecule type" value="Genomic_DNA"/>
</dbReference>
<gene>
    <name evidence="1" type="primary">Acey_s0134.g1833</name>
    <name evidence="1" type="ORF">Y032_0134g1833</name>
</gene>
<evidence type="ECO:0000313" key="2">
    <source>
        <dbReference type="Proteomes" id="UP000024635"/>
    </source>
</evidence>